<reference evidence="2 3" key="1">
    <citation type="journal article" date="2013" name="PLoS Genet.">
        <title>Distinctive expansion of potential virulence genes in the genome of the oomycete fish pathogen Saprolegnia parasitica.</title>
        <authorList>
            <person name="Jiang R.H."/>
            <person name="de Bruijn I."/>
            <person name="Haas B.J."/>
            <person name="Belmonte R."/>
            <person name="Lobach L."/>
            <person name="Christie J."/>
            <person name="van den Ackerveken G."/>
            <person name="Bottin A."/>
            <person name="Bulone V."/>
            <person name="Diaz-Moreno S.M."/>
            <person name="Dumas B."/>
            <person name="Fan L."/>
            <person name="Gaulin E."/>
            <person name="Govers F."/>
            <person name="Grenville-Briggs L.J."/>
            <person name="Horner N.R."/>
            <person name="Levin J.Z."/>
            <person name="Mammella M."/>
            <person name="Meijer H.J."/>
            <person name="Morris P."/>
            <person name="Nusbaum C."/>
            <person name="Oome S."/>
            <person name="Phillips A.J."/>
            <person name="van Rooyen D."/>
            <person name="Rzeszutek E."/>
            <person name="Saraiva M."/>
            <person name="Secombes C.J."/>
            <person name="Seidl M.F."/>
            <person name="Snel B."/>
            <person name="Stassen J.H."/>
            <person name="Sykes S."/>
            <person name="Tripathy S."/>
            <person name="van den Berg H."/>
            <person name="Vega-Arreguin J.C."/>
            <person name="Wawra S."/>
            <person name="Young S.K."/>
            <person name="Zeng Q."/>
            <person name="Dieguez-Uribeondo J."/>
            <person name="Russ C."/>
            <person name="Tyler B.M."/>
            <person name="van West P."/>
        </authorList>
    </citation>
    <scope>NUCLEOTIDE SEQUENCE [LARGE SCALE GENOMIC DNA]</scope>
    <source>
        <strain evidence="2 3">CBS 223.65</strain>
    </source>
</reference>
<dbReference type="Proteomes" id="UP000030745">
    <property type="component" value="Unassembled WGS sequence"/>
</dbReference>
<dbReference type="OrthoDB" id="72408at2759"/>
<sequence>MVASAAVIRPWVLVAGGLVALYLLGPLLQAVFMRIVVVSVCILLLAAVLNPTDLSFAHWATTQVNQGRVVPSSWFKAIVESVLPGPDEAAWRWTRYNLVFLSLVHVAAIERDAIGVFGLWFWADSNYFLASLCRTYRPWAAALTNGGQASGAQAHSSAAVAPASEHACRALAVEKRKSGQYAQAYEKYMEAADLSINPLDQALYRLEAARCLAKTLNLAKSKAIAGSCIKIERLYRESCNELVGHGEFHVAGVALIELAALLTEWTVPLSASSGTETTETLEHISKAYLEAVLVLEAADTVVDRRLAFQSGLAAGSLFADAAMSNDAARDMWLAAAEAQFRSVGLAHVDINVSWAKDAFACAVFTLLGRADVPGAQAAYTAFDELCMAHLTPVDHLLLSVFAAYDKWQVDMLHAGVAMYATSADRLLGWQERALSQVTTLLSAPTTDLR</sequence>
<dbReference type="OMA" id="AKDAFAC"/>
<accession>A0A067C8Y1</accession>
<evidence type="ECO:0000313" key="2">
    <source>
        <dbReference type="EMBL" id="KDO26978.1"/>
    </source>
</evidence>
<dbReference type="GeneID" id="24129947"/>
<dbReference type="EMBL" id="KK583220">
    <property type="protein sequence ID" value="KDO26978.1"/>
    <property type="molecule type" value="Genomic_DNA"/>
</dbReference>
<proteinExistence type="predicted"/>
<keyword evidence="1" id="KW-0472">Membrane</keyword>
<name>A0A067C8Y1_SAPPC</name>
<keyword evidence="3" id="KW-1185">Reference proteome</keyword>
<gene>
    <name evidence="2" type="ORF">SPRG_07691</name>
</gene>
<feature type="transmembrane region" description="Helical" evidence="1">
    <location>
        <begin position="31"/>
        <end position="49"/>
    </location>
</feature>
<organism evidence="2 3">
    <name type="scientific">Saprolegnia parasitica (strain CBS 223.65)</name>
    <dbReference type="NCBI Taxonomy" id="695850"/>
    <lineage>
        <taxon>Eukaryota</taxon>
        <taxon>Sar</taxon>
        <taxon>Stramenopiles</taxon>
        <taxon>Oomycota</taxon>
        <taxon>Saprolegniomycetes</taxon>
        <taxon>Saprolegniales</taxon>
        <taxon>Saprolegniaceae</taxon>
        <taxon>Saprolegnia</taxon>
    </lineage>
</organism>
<keyword evidence="1" id="KW-1133">Transmembrane helix</keyword>
<dbReference type="KEGG" id="spar:SPRG_07691"/>
<dbReference type="AlphaFoldDB" id="A0A067C8Y1"/>
<dbReference type="VEuPathDB" id="FungiDB:SPRG_07691"/>
<evidence type="ECO:0000313" key="3">
    <source>
        <dbReference type="Proteomes" id="UP000030745"/>
    </source>
</evidence>
<protein>
    <submittedName>
        <fullName evidence="2">Uncharacterized protein</fullName>
    </submittedName>
</protein>
<feature type="transmembrane region" description="Helical" evidence="1">
    <location>
        <begin position="6"/>
        <end position="24"/>
    </location>
</feature>
<keyword evidence="1" id="KW-0812">Transmembrane</keyword>
<evidence type="ECO:0000256" key="1">
    <source>
        <dbReference type="SAM" id="Phobius"/>
    </source>
</evidence>
<dbReference type="RefSeq" id="XP_012202359.1">
    <property type="nucleotide sequence ID" value="XM_012346969.1"/>
</dbReference>